<organism evidence="2">
    <name type="scientific">freshwater metagenome</name>
    <dbReference type="NCBI Taxonomy" id="449393"/>
    <lineage>
        <taxon>unclassified sequences</taxon>
        <taxon>metagenomes</taxon>
        <taxon>ecological metagenomes</taxon>
    </lineage>
</organism>
<evidence type="ECO:0000313" key="5">
    <source>
        <dbReference type="EMBL" id="CAB4949331.1"/>
    </source>
</evidence>
<evidence type="ECO:0000313" key="3">
    <source>
        <dbReference type="EMBL" id="CAB4738765.1"/>
    </source>
</evidence>
<sequence length="441" mass="49847">MSTDQSGTPKGLRVDDAVAAEFDKATAYKLTDEDIERARLLIGHNTANRYQELNSVASPDAIRNWALGVGDDNPLYTEENGYGAGTRWGSQIAHATQVGHIKTPMLGDPMPDEVKKATKSVFRGIHVFVSGGSWEWFRPMYPGDRIFTYSGEESLQVKQSEFANRSVVKVRRDVAMNQHGDVVGIYRILSILTERDTARKKGKYAEIEPATYTDEDYERIDAIYAQEQPRGADKRWWDDVNAGDQFDPMVKGPLTVTEQIAFHAGGYGFVPYGLRAGRVGYQNRKRIAPFYVKNAQGIWDVAQRLHWDSEWAKAIGNPMAYDYGVQRQCWFWHYLSDWAGDDAIVLKMDDSIRKFNYMGDTTFLSGEVIDKRVEPNGQTVVDVRMRMVNQRDTETAYGSATVALPSKDRGLPIYPSVPDEIRQEAAKMYARHNELSAKKRG</sequence>
<dbReference type="Pfam" id="PF13452">
    <property type="entry name" value="FAS1_DH_region"/>
    <property type="match status" value="1"/>
</dbReference>
<dbReference type="EMBL" id="CAFAAV010000043">
    <property type="protein sequence ID" value="CAB4811436.1"/>
    <property type="molecule type" value="Genomic_DNA"/>
</dbReference>
<dbReference type="AlphaFoldDB" id="A0A6J6AAX6"/>
<feature type="domain" description="FAS1-like dehydratase" evidence="1">
    <location>
        <begin position="52"/>
        <end position="183"/>
    </location>
</feature>
<protein>
    <submittedName>
        <fullName evidence="2">Unannotated protein</fullName>
    </submittedName>
</protein>
<dbReference type="InterPro" id="IPR039569">
    <property type="entry name" value="FAS1-like_DH_region"/>
</dbReference>
<gene>
    <name evidence="3" type="ORF">UFOPK2656_02742</name>
    <name evidence="4" type="ORF">UFOPK3099_00767</name>
    <name evidence="5" type="ORF">UFOPK3651_02736</name>
    <name evidence="6" type="ORF">UFOPK3931_02631</name>
    <name evidence="2" type="ORF">UFOPK4189_02884</name>
</gene>
<evidence type="ECO:0000313" key="6">
    <source>
        <dbReference type="EMBL" id="CAB5007817.1"/>
    </source>
</evidence>
<evidence type="ECO:0000313" key="4">
    <source>
        <dbReference type="EMBL" id="CAB4811436.1"/>
    </source>
</evidence>
<dbReference type="EMBL" id="CAFBOL010000096">
    <property type="protein sequence ID" value="CAB5007817.1"/>
    <property type="molecule type" value="Genomic_DNA"/>
</dbReference>
<dbReference type="Gene3D" id="3.10.129.10">
    <property type="entry name" value="Hotdog Thioesterase"/>
    <property type="match status" value="2"/>
</dbReference>
<dbReference type="CDD" id="cd03441">
    <property type="entry name" value="R_hydratase_like"/>
    <property type="match status" value="1"/>
</dbReference>
<accession>A0A6J6AAX6</accession>
<evidence type="ECO:0000313" key="2">
    <source>
        <dbReference type="EMBL" id="CAB4365129.1"/>
    </source>
</evidence>
<evidence type="ECO:0000259" key="1">
    <source>
        <dbReference type="Pfam" id="PF13452"/>
    </source>
</evidence>
<dbReference type="InterPro" id="IPR029069">
    <property type="entry name" value="HotDog_dom_sf"/>
</dbReference>
<proteinExistence type="predicted"/>
<dbReference type="EMBL" id="CAEZYF010000022">
    <property type="protein sequence ID" value="CAB4738765.1"/>
    <property type="molecule type" value="Genomic_DNA"/>
</dbReference>
<dbReference type="SUPFAM" id="SSF54637">
    <property type="entry name" value="Thioesterase/thiol ester dehydrase-isomerase"/>
    <property type="match status" value="2"/>
</dbReference>
<reference evidence="2" key="1">
    <citation type="submission" date="2020-05" db="EMBL/GenBank/DDBJ databases">
        <authorList>
            <person name="Chiriac C."/>
            <person name="Salcher M."/>
            <person name="Ghai R."/>
            <person name="Kavagutti S V."/>
        </authorList>
    </citation>
    <scope>NUCLEOTIDE SEQUENCE</scope>
</reference>
<dbReference type="EMBL" id="CAESGF010000024">
    <property type="protein sequence ID" value="CAB4365129.1"/>
    <property type="molecule type" value="Genomic_DNA"/>
</dbReference>
<name>A0A6J6AAX6_9ZZZZ</name>
<dbReference type="EMBL" id="CAFBMT010000020">
    <property type="protein sequence ID" value="CAB4949331.1"/>
    <property type="molecule type" value="Genomic_DNA"/>
</dbReference>